<name>A0A336LMB8_CULSO</name>
<dbReference type="AlphaFoldDB" id="A0A336LMB8"/>
<gene>
    <name evidence="2" type="primary">CSON012021</name>
</gene>
<accession>A0A336LMB8</accession>
<dbReference type="GO" id="GO:0031625">
    <property type="term" value="F:ubiquitin protein ligase binding"/>
    <property type="evidence" value="ECO:0007669"/>
    <property type="project" value="TreeGrafter"/>
</dbReference>
<reference evidence="2" key="2">
    <citation type="submission" date="2018-07" db="EMBL/GenBank/DDBJ databases">
        <authorList>
            <person name="Quirk P.G."/>
            <person name="Krulwich T.A."/>
        </authorList>
    </citation>
    <scope>NUCLEOTIDE SEQUENCE</scope>
</reference>
<dbReference type="PANTHER" id="PTHR13374">
    <property type="entry name" value="DET1 HOMOLOG DE-ETIOLATED-1 HOMOLOG"/>
    <property type="match status" value="1"/>
</dbReference>
<sequence length="545" mass="63251">MSLTPTTTDRIKEQKFPSQNIITKLKRRERGLWKNIFNYRSLYPSILPNLSIINVEKPPCYLRKFSLDGKYLIAFSSDQTRLEIYTYQGITAALELTSGVTEEIVSNFNMGLNLEIRSKIFDKLFKLRHIVETSSDKQLNRECSLFTTDYKYVILGAANFIPEDLRPNFYMLYTNNESITPTASSPLEDYTLYIIDLKEGVISDSRDFAVDKIILSHNQGLYLYENILAVLSIQHQTIHIFHIKDGTFTLLRSIGRFCSQEEQYLFNSCCQGVGARAFREPTINSLKHRILVFLYHEAKKKEELGDTIAIRRFYQHFDSYKNLRMWKMQLLDEDHLLIKYAIEDVVTLKVLEPNSQSAFFVFYNIWECKILGIFDNKSENLLWLYENFSDSFRNVHGVQNTSSPSNNIYMNLMHQRFKQTIQVSKSPGQSEATKRLLAQLPISAQSYCTSPYLDMSLFSYDDKWVSALERPKACAEYPIRFFARDSGILKFRLHTGNQNKSNSTNGARRLVAFSFHPTEPFIVSVQRHNTDYIANFHIRGPSGIT</sequence>
<dbReference type="GO" id="GO:0005634">
    <property type="term" value="C:nucleus"/>
    <property type="evidence" value="ECO:0007669"/>
    <property type="project" value="TreeGrafter"/>
</dbReference>
<dbReference type="PANTHER" id="PTHR13374:SF3">
    <property type="entry name" value="DET1 HOMOLOG"/>
    <property type="match status" value="1"/>
</dbReference>
<dbReference type="GO" id="GO:1990756">
    <property type="term" value="F:ubiquitin-like ligase-substrate adaptor activity"/>
    <property type="evidence" value="ECO:0007669"/>
    <property type="project" value="TreeGrafter"/>
</dbReference>
<dbReference type="VEuPathDB" id="VectorBase:CSON012021"/>
<reference evidence="1" key="1">
    <citation type="submission" date="2018-04" db="EMBL/GenBank/DDBJ databases">
        <authorList>
            <person name="Go L.Y."/>
            <person name="Mitchell J.A."/>
        </authorList>
    </citation>
    <scope>NUCLEOTIDE SEQUENCE</scope>
    <source>
        <tissue evidence="1">Whole organism</tissue>
    </source>
</reference>
<evidence type="ECO:0000313" key="1">
    <source>
        <dbReference type="EMBL" id="SSW98674.1"/>
    </source>
</evidence>
<organism evidence="2">
    <name type="scientific">Culicoides sonorensis</name>
    <name type="common">Biting midge</name>
    <dbReference type="NCBI Taxonomy" id="179676"/>
    <lineage>
        <taxon>Eukaryota</taxon>
        <taxon>Metazoa</taxon>
        <taxon>Ecdysozoa</taxon>
        <taxon>Arthropoda</taxon>
        <taxon>Hexapoda</taxon>
        <taxon>Insecta</taxon>
        <taxon>Pterygota</taxon>
        <taxon>Neoptera</taxon>
        <taxon>Endopterygota</taxon>
        <taxon>Diptera</taxon>
        <taxon>Nematocera</taxon>
        <taxon>Chironomoidea</taxon>
        <taxon>Ceratopogonidae</taxon>
        <taxon>Ceratopogoninae</taxon>
        <taxon>Culicoides</taxon>
        <taxon>Monoculicoides</taxon>
    </lineage>
</organism>
<dbReference type="InterPro" id="IPR019138">
    <property type="entry name" value="De-etiolated_protein_1_Det1"/>
</dbReference>
<proteinExistence type="predicted"/>
<dbReference type="EMBL" id="UFQT01000054">
    <property type="protein sequence ID" value="SSX19060.1"/>
    <property type="molecule type" value="Genomic_DNA"/>
</dbReference>
<dbReference type="GO" id="GO:0016567">
    <property type="term" value="P:protein ubiquitination"/>
    <property type="evidence" value="ECO:0007669"/>
    <property type="project" value="TreeGrafter"/>
</dbReference>
<dbReference type="GO" id="GO:0031461">
    <property type="term" value="C:cullin-RING ubiquitin ligase complex"/>
    <property type="evidence" value="ECO:0007669"/>
    <property type="project" value="TreeGrafter"/>
</dbReference>
<dbReference type="Pfam" id="PF09737">
    <property type="entry name" value="Det1"/>
    <property type="match status" value="1"/>
</dbReference>
<protein>
    <submittedName>
        <fullName evidence="2">CSON012021 protein</fullName>
    </submittedName>
</protein>
<dbReference type="GO" id="GO:0032436">
    <property type="term" value="P:positive regulation of proteasomal ubiquitin-dependent protein catabolic process"/>
    <property type="evidence" value="ECO:0007669"/>
    <property type="project" value="TreeGrafter"/>
</dbReference>
<dbReference type="EMBL" id="UFQS01000054">
    <property type="protein sequence ID" value="SSW98674.1"/>
    <property type="molecule type" value="Genomic_DNA"/>
</dbReference>
<evidence type="ECO:0000313" key="2">
    <source>
        <dbReference type="EMBL" id="SSX19060.1"/>
    </source>
</evidence>